<dbReference type="InterPro" id="IPR005097">
    <property type="entry name" value="Sacchrp_dh_NADP-bd"/>
</dbReference>
<accession>A0ABX1R4G9</accession>
<dbReference type="PANTHER" id="PTHR12286:SF5">
    <property type="entry name" value="SACCHAROPINE DEHYDROGENASE-LIKE OXIDOREDUCTASE"/>
    <property type="match status" value="1"/>
</dbReference>
<protein>
    <submittedName>
        <fullName evidence="2">Saccharopine dehydrogenase</fullName>
    </submittedName>
</protein>
<dbReference type="Proteomes" id="UP000709336">
    <property type="component" value="Unassembled WGS sequence"/>
</dbReference>
<dbReference type="RefSeq" id="WP_169211901.1">
    <property type="nucleotide sequence ID" value="NZ_JAATNW010000008.1"/>
</dbReference>
<dbReference type="InterPro" id="IPR036291">
    <property type="entry name" value="NAD(P)-bd_dom_sf"/>
</dbReference>
<sequence length="417" mass="46188">MRDFDVIVFGATSFVGKIIARYLATHYSQQENVKWALAGRNLDKLNSLVRELPSKHQTQPELIVADVEDDAALLKMCNRTRVVLSTVGPYSQFGEPVVKACIESDASYVDLTGEPQWIKAMLDNYSKAASESQAKLVNSCGFDSIPSDLGVYFLQQQSQLHFDKPCTNVAMRVRRIRGGASGGTIASMLQLVEEMGRDKSLRKKLANPYVLCPPNHGMSVRQPNIKKACFDSHTKRWIAPFIMAAINTRIVHRSNALLGNAYTDHFIYEEALVTGKHTKGAMTGWMTTLGLGGFMAAASVQPLRRLMEKYWLPKSGEGPSEKAQKEGFFDIYFYGETDAGDTLTVRVTGDKDPGYGSTAQMISEAAIKLAKSEKLQSLPGGFYTPASCFKDTLFIPLQEHAGLTFEEVEHRAAKRKH</sequence>
<dbReference type="PANTHER" id="PTHR12286">
    <property type="entry name" value="SACCHAROPINE DEHYDROGENASE-LIKE OXIDOREDUCTASE"/>
    <property type="match status" value="1"/>
</dbReference>
<dbReference type="InterPro" id="IPR051276">
    <property type="entry name" value="Saccharopine_DH-like_oxidrdct"/>
</dbReference>
<evidence type="ECO:0000313" key="3">
    <source>
        <dbReference type="Proteomes" id="UP000709336"/>
    </source>
</evidence>
<evidence type="ECO:0000313" key="2">
    <source>
        <dbReference type="EMBL" id="NMH61340.1"/>
    </source>
</evidence>
<proteinExistence type="predicted"/>
<evidence type="ECO:0000259" key="1">
    <source>
        <dbReference type="Pfam" id="PF03435"/>
    </source>
</evidence>
<feature type="domain" description="Saccharopine dehydrogenase NADP binding" evidence="1">
    <location>
        <begin position="6"/>
        <end position="126"/>
    </location>
</feature>
<reference evidence="2 3" key="1">
    <citation type="submission" date="2020-03" db="EMBL/GenBank/DDBJ databases">
        <title>Alteromonas ponticola sp. nov., isolated from seawater.</title>
        <authorList>
            <person name="Yoon J.-H."/>
            <person name="Kim Y.-O."/>
        </authorList>
    </citation>
    <scope>NUCLEOTIDE SEQUENCE [LARGE SCALE GENOMIC DNA]</scope>
    <source>
        <strain evidence="2 3">MYP5</strain>
    </source>
</reference>
<comment type="caution">
    <text evidence="2">The sequence shown here is derived from an EMBL/GenBank/DDBJ whole genome shotgun (WGS) entry which is preliminary data.</text>
</comment>
<keyword evidence="3" id="KW-1185">Reference proteome</keyword>
<dbReference type="Pfam" id="PF03435">
    <property type="entry name" value="Sacchrp_dh_NADP"/>
    <property type="match status" value="1"/>
</dbReference>
<dbReference type="EMBL" id="JAATNW010000008">
    <property type="protein sequence ID" value="NMH61340.1"/>
    <property type="molecule type" value="Genomic_DNA"/>
</dbReference>
<name>A0ABX1R4G9_9ALTE</name>
<gene>
    <name evidence="2" type="ORF">HCJ96_15015</name>
</gene>
<dbReference type="Gene3D" id="3.40.50.720">
    <property type="entry name" value="NAD(P)-binding Rossmann-like Domain"/>
    <property type="match status" value="1"/>
</dbReference>
<dbReference type="SUPFAM" id="SSF51735">
    <property type="entry name" value="NAD(P)-binding Rossmann-fold domains"/>
    <property type="match status" value="1"/>
</dbReference>
<organism evidence="2 3">
    <name type="scientific">Alteromonas ponticola</name>
    <dbReference type="NCBI Taxonomy" id="2720613"/>
    <lineage>
        <taxon>Bacteria</taxon>
        <taxon>Pseudomonadati</taxon>
        <taxon>Pseudomonadota</taxon>
        <taxon>Gammaproteobacteria</taxon>
        <taxon>Alteromonadales</taxon>
        <taxon>Alteromonadaceae</taxon>
        <taxon>Alteromonas/Salinimonas group</taxon>
        <taxon>Alteromonas</taxon>
    </lineage>
</organism>